<accession>A0A3D8S334</accession>
<evidence type="ECO:0000313" key="3">
    <source>
        <dbReference type="Proteomes" id="UP000256328"/>
    </source>
</evidence>
<keyword evidence="3" id="KW-1185">Reference proteome</keyword>
<evidence type="ECO:0000313" key="2">
    <source>
        <dbReference type="EMBL" id="RDW80678.1"/>
    </source>
</evidence>
<evidence type="ECO:0000256" key="1">
    <source>
        <dbReference type="SAM" id="MobiDB-lite"/>
    </source>
</evidence>
<proteinExistence type="predicted"/>
<comment type="caution">
    <text evidence="2">The sequence shown here is derived from an EMBL/GenBank/DDBJ whole genome shotgun (WGS) entry which is preliminary data.</text>
</comment>
<sequence length="97" mass="10502">MGQSVTVLVPPESDVAGTLHEQNATSMNGDNPEANGDAVEDQENELATEELTARNLAKIEAQRATTIAASHAYSSFYSSNIFLYSSYKISSRNQYPS</sequence>
<protein>
    <submittedName>
        <fullName evidence="2">Uncharacterized protein</fullName>
    </submittedName>
</protein>
<dbReference type="AlphaFoldDB" id="A0A3D8S334"/>
<feature type="region of interest" description="Disordered" evidence="1">
    <location>
        <begin position="22"/>
        <end position="47"/>
    </location>
</feature>
<dbReference type="EMBL" id="PDLN01000007">
    <property type="protein sequence ID" value="RDW80678.1"/>
    <property type="molecule type" value="Genomic_DNA"/>
</dbReference>
<organism evidence="2 3">
    <name type="scientific">Coleophoma crateriformis</name>
    <dbReference type="NCBI Taxonomy" id="565419"/>
    <lineage>
        <taxon>Eukaryota</taxon>
        <taxon>Fungi</taxon>
        <taxon>Dikarya</taxon>
        <taxon>Ascomycota</taxon>
        <taxon>Pezizomycotina</taxon>
        <taxon>Leotiomycetes</taxon>
        <taxon>Helotiales</taxon>
        <taxon>Dermateaceae</taxon>
        <taxon>Coleophoma</taxon>
    </lineage>
</organism>
<reference evidence="2 3" key="1">
    <citation type="journal article" date="2018" name="IMA Fungus">
        <title>IMA Genome-F 9: Draft genome sequence of Annulohypoxylon stygium, Aspergillus mulundensis, Berkeleyomyces basicola (syn. Thielaviopsis basicola), Ceratocystis smalleyi, two Cercospora beticola strains, Coleophoma cylindrospora, Fusarium fracticaudum, Phialophora cf. hyalina, and Morchella septimelata.</title>
        <authorList>
            <person name="Wingfield B.D."/>
            <person name="Bills G.F."/>
            <person name="Dong Y."/>
            <person name="Huang W."/>
            <person name="Nel W.J."/>
            <person name="Swalarsk-Parry B.S."/>
            <person name="Vaghefi N."/>
            <person name="Wilken P.M."/>
            <person name="An Z."/>
            <person name="de Beer Z.W."/>
            <person name="De Vos L."/>
            <person name="Chen L."/>
            <person name="Duong T.A."/>
            <person name="Gao Y."/>
            <person name="Hammerbacher A."/>
            <person name="Kikkert J.R."/>
            <person name="Li Y."/>
            <person name="Li H."/>
            <person name="Li K."/>
            <person name="Li Q."/>
            <person name="Liu X."/>
            <person name="Ma X."/>
            <person name="Naidoo K."/>
            <person name="Pethybridge S.J."/>
            <person name="Sun J."/>
            <person name="Steenkamp E.T."/>
            <person name="van der Nest M.A."/>
            <person name="van Wyk S."/>
            <person name="Wingfield M.J."/>
            <person name="Xiong C."/>
            <person name="Yue Q."/>
            <person name="Zhang X."/>
        </authorList>
    </citation>
    <scope>NUCLEOTIDE SEQUENCE [LARGE SCALE GENOMIC DNA]</scope>
    <source>
        <strain evidence="2 3">BP5796</strain>
    </source>
</reference>
<feature type="compositionally biased region" description="Acidic residues" evidence="1">
    <location>
        <begin position="38"/>
        <end position="47"/>
    </location>
</feature>
<name>A0A3D8S334_9HELO</name>
<gene>
    <name evidence="2" type="ORF">BP5796_05376</name>
</gene>
<dbReference type="Proteomes" id="UP000256328">
    <property type="component" value="Unassembled WGS sequence"/>
</dbReference>